<feature type="compositionally biased region" description="Low complexity" evidence="1">
    <location>
        <begin position="1189"/>
        <end position="1201"/>
    </location>
</feature>
<protein>
    <submittedName>
        <fullName evidence="2">Uncharacterized protein</fullName>
    </submittedName>
</protein>
<feature type="compositionally biased region" description="Pro residues" evidence="1">
    <location>
        <begin position="908"/>
        <end position="921"/>
    </location>
</feature>
<dbReference type="EMBL" id="LSYV01000029">
    <property type="protein sequence ID" value="KXZ48434.1"/>
    <property type="molecule type" value="Genomic_DNA"/>
</dbReference>
<feature type="compositionally biased region" description="Low complexity" evidence="1">
    <location>
        <begin position="419"/>
        <end position="435"/>
    </location>
</feature>
<feature type="compositionally biased region" description="Low complexity" evidence="1">
    <location>
        <begin position="1153"/>
        <end position="1164"/>
    </location>
</feature>
<feature type="region of interest" description="Disordered" evidence="1">
    <location>
        <begin position="272"/>
        <end position="296"/>
    </location>
</feature>
<sequence>MPADGSSSAARPAPPPRSPEAHAPLTPDAAAPRPSAANAASWLSPPAAVAPATLQTLDLSCIALDRRSPAGRSANLSSYFEVLNLELSSAAAAAATATASAAAPASMGASVPGPRTVAARRLQQRGEPAPGELLAPPHPCLPDARSRRSAAADPLPRLPASASTSRLYELASAASAQQQALQQPVAMRFGGLLGWAASESSAASTSAGPTGTTGGAWGRGGAAAAAGAAHAVSALGPPQPLWAAGASQPIAPDCRQRRTGGGAELAAGELGRFGRPDQHSLPQHHRQQQRQQQQQQQYLRLLPEQQQDHCLDPEVQLPSPQLAVWPGGPGPSASLPPQPHRQPARELSFAGPQGSVFALAASGGAGGGIGSVRGSSGSGVGLRALRMPTRAAVPDLGSGGGRRQDPDLTFSALPGSGEGTPRATTAAAAGSGAGSPFAESGPGMGAVFGSAVGNCGGLDFAQLVALSHDSGGGGGGSLHASALDALGGNHGGAAVYGGGLVPYGDYGWLDRLMAAAAAGDQAALEAVVEGLDDGAVAALLRTVELMEVAGSGVDSVASAPLGPAATPPPLGGPSVGFGARHPQQPWRRGSAEGSGGRSPRSPNHEHDRAGAGHCGAARQAVSQPYGCVGSSDERAILLQPCWSREQPQPQPQLQRQRQLLAAPAVVTPSGAAGEGGQASRRSTGAGGGGADGTSDRTGAAPPGGGNRAPAQRSAFGAAGAAAATAAAAAAAGALDGGAAAGEGAGLREDPRGDGQPAREELRQGGADDFHAPAHIAPLMLTTARTIRPRKAASGGPGGGSTPSTGAGGGGGGAAHRNFDPDGATAPAEANPGYAMAATAAAAEAERYAPPSMARQASAGQAMGQFPPHAPSPTRSRCPVMVPVPMQVPVPMVLSPQPSGGLGVLLAPSPSPQPMDPMPPGPATAAAGMAAAAYHHHHAHARAQAQAHIVHGGGYPYATGPAPELPPYHAPPGGVPYGVDEQHRHPADVYMYGESTLASGGEPEPGNQPGSRSRGAGRTTGGGDLLEHKGRSAVRRADMAAAERAAMEAAQAGAGTAQEGHAAEREQWAERGRSRSRSRASSGRSAGGQNGCSPAKAGMPPRDTLSALKWCHVQHSRKQAPALDEQQVKELVRVQLQSNTPIRAPWYRDVDTSRQQAQAAAANLQQRRRAAGKAEGGGGCSGPMQRDEQQQQQAEAGHAQGGSSARRREPQGPGGAAAASAGPGERDKAGGRPVIGTGVFIPGR</sequence>
<dbReference type="AlphaFoldDB" id="A0A150GF30"/>
<dbReference type="OrthoDB" id="553337at2759"/>
<evidence type="ECO:0000313" key="3">
    <source>
        <dbReference type="Proteomes" id="UP000075714"/>
    </source>
</evidence>
<accession>A0A150GF30</accession>
<feature type="region of interest" description="Disordered" evidence="1">
    <location>
        <begin position="789"/>
        <end position="829"/>
    </location>
</feature>
<feature type="compositionally biased region" description="Low complexity" evidence="1">
    <location>
        <begin position="922"/>
        <end position="932"/>
    </location>
</feature>
<reference evidence="3" key="1">
    <citation type="journal article" date="2016" name="Nat. Commun.">
        <title>The Gonium pectorale genome demonstrates co-option of cell cycle regulation during the evolution of multicellularity.</title>
        <authorList>
            <person name="Hanschen E.R."/>
            <person name="Marriage T.N."/>
            <person name="Ferris P.J."/>
            <person name="Hamaji T."/>
            <person name="Toyoda A."/>
            <person name="Fujiyama A."/>
            <person name="Neme R."/>
            <person name="Noguchi H."/>
            <person name="Minakuchi Y."/>
            <person name="Suzuki M."/>
            <person name="Kawai-Toyooka H."/>
            <person name="Smith D.R."/>
            <person name="Sparks H."/>
            <person name="Anderson J."/>
            <person name="Bakaric R."/>
            <person name="Luria V."/>
            <person name="Karger A."/>
            <person name="Kirschner M.W."/>
            <person name="Durand P.M."/>
            <person name="Michod R.E."/>
            <person name="Nozaki H."/>
            <person name="Olson B.J."/>
        </authorList>
    </citation>
    <scope>NUCLEOTIDE SEQUENCE [LARGE SCALE GENOMIC DNA]</scope>
    <source>
        <strain evidence="3">NIES-2863</strain>
    </source>
</reference>
<feature type="compositionally biased region" description="Gly residues" evidence="1">
    <location>
        <begin position="794"/>
        <end position="813"/>
    </location>
</feature>
<feature type="region of interest" description="Disordered" evidence="1">
    <location>
        <begin position="391"/>
        <end position="435"/>
    </location>
</feature>
<feature type="region of interest" description="Disordered" evidence="1">
    <location>
        <begin position="741"/>
        <end position="762"/>
    </location>
</feature>
<feature type="compositionally biased region" description="Low complexity" evidence="1">
    <location>
        <begin position="1038"/>
        <end position="1059"/>
    </location>
</feature>
<dbReference type="Proteomes" id="UP000075714">
    <property type="component" value="Unassembled WGS sequence"/>
</dbReference>
<feature type="region of interest" description="Disordered" evidence="1">
    <location>
        <begin position="846"/>
        <end position="877"/>
    </location>
</feature>
<evidence type="ECO:0000313" key="2">
    <source>
        <dbReference type="EMBL" id="KXZ48434.1"/>
    </source>
</evidence>
<feature type="region of interest" description="Disordered" evidence="1">
    <location>
        <begin position="319"/>
        <end position="346"/>
    </location>
</feature>
<proteinExistence type="predicted"/>
<feature type="region of interest" description="Disordered" evidence="1">
    <location>
        <begin position="1136"/>
        <end position="1243"/>
    </location>
</feature>
<evidence type="ECO:0000256" key="1">
    <source>
        <dbReference type="SAM" id="MobiDB-lite"/>
    </source>
</evidence>
<keyword evidence="3" id="KW-1185">Reference proteome</keyword>
<feature type="compositionally biased region" description="Basic and acidic residues" evidence="1">
    <location>
        <begin position="745"/>
        <end position="762"/>
    </location>
</feature>
<gene>
    <name evidence="2" type="ORF">GPECTOR_28g844</name>
</gene>
<feature type="compositionally biased region" description="Low complexity" evidence="1">
    <location>
        <begin position="1"/>
        <end position="11"/>
    </location>
</feature>
<feature type="region of interest" description="Disordered" evidence="1">
    <location>
        <begin position="902"/>
        <end position="940"/>
    </location>
</feature>
<feature type="region of interest" description="Disordered" evidence="1">
    <location>
        <begin position="559"/>
        <end position="617"/>
    </location>
</feature>
<feature type="region of interest" description="Disordered" evidence="1">
    <location>
        <begin position="994"/>
        <end position="1101"/>
    </location>
</feature>
<organism evidence="2 3">
    <name type="scientific">Gonium pectorale</name>
    <name type="common">Green alga</name>
    <dbReference type="NCBI Taxonomy" id="33097"/>
    <lineage>
        <taxon>Eukaryota</taxon>
        <taxon>Viridiplantae</taxon>
        <taxon>Chlorophyta</taxon>
        <taxon>core chlorophytes</taxon>
        <taxon>Chlorophyceae</taxon>
        <taxon>CS clade</taxon>
        <taxon>Chlamydomonadales</taxon>
        <taxon>Volvocaceae</taxon>
        <taxon>Gonium</taxon>
    </lineage>
</organism>
<name>A0A150GF30_GONPE</name>
<feature type="region of interest" description="Disordered" evidence="1">
    <location>
        <begin position="126"/>
        <end position="158"/>
    </location>
</feature>
<feature type="region of interest" description="Disordered" evidence="1">
    <location>
        <begin position="668"/>
        <end position="712"/>
    </location>
</feature>
<feature type="compositionally biased region" description="Basic and acidic residues" evidence="1">
    <location>
        <begin position="1024"/>
        <end position="1037"/>
    </location>
</feature>
<feature type="compositionally biased region" description="Low complexity" evidence="1">
    <location>
        <begin position="21"/>
        <end position="41"/>
    </location>
</feature>
<feature type="compositionally biased region" description="Basic and acidic residues" evidence="1">
    <location>
        <begin position="1060"/>
        <end position="1072"/>
    </location>
</feature>
<feature type="compositionally biased region" description="Low complexity" evidence="1">
    <location>
        <begin position="149"/>
        <end position="158"/>
    </location>
</feature>
<comment type="caution">
    <text evidence="2">The sequence shown here is derived from an EMBL/GenBank/DDBJ whole genome shotgun (WGS) entry which is preliminary data.</text>
</comment>
<feature type="region of interest" description="Disordered" evidence="1">
    <location>
        <begin position="1"/>
        <end position="41"/>
    </location>
</feature>